<dbReference type="GO" id="GO:0005886">
    <property type="term" value="C:plasma membrane"/>
    <property type="evidence" value="ECO:0007669"/>
    <property type="project" value="TreeGrafter"/>
</dbReference>
<evidence type="ECO:0000259" key="3">
    <source>
        <dbReference type="Pfam" id="PF00905"/>
    </source>
</evidence>
<dbReference type="GO" id="GO:0071555">
    <property type="term" value="P:cell wall organization"/>
    <property type="evidence" value="ECO:0007669"/>
    <property type="project" value="TreeGrafter"/>
</dbReference>
<feature type="domain" description="Penicillin-binding protein transpeptidase" evidence="3">
    <location>
        <begin position="125"/>
        <end position="260"/>
    </location>
</feature>
<dbReference type="PANTHER" id="PTHR30627:SF1">
    <property type="entry name" value="PEPTIDOGLYCAN D,D-TRANSPEPTIDASE FTSI"/>
    <property type="match status" value="1"/>
</dbReference>
<protein>
    <recommendedName>
        <fullName evidence="3">Penicillin-binding protein transpeptidase domain-containing protein</fullName>
    </recommendedName>
</protein>
<comment type="subcellular location">
    <subcellularLocation>
        <location evidence="1">Membrane</location>
    </subcellularLocation>
</comment>
<dbReference type="SUPFAM" id="SSF56601">
    <property type="entry name" value="beta-lactamase/transpeptidase-like"/>
    <property type="match status" value="1"/>
</dbReference>
<comment type="caution">
    <text evidence="4">The sequence shown here is derived from an EMBL/GenBank/DDBJ whole genome shotgun (WGS) entry which is preliminary data.</text>
</comment>
<gene>
    <name evidence="4" type="ORF">S01H1_41158</name>
</gene>
<feature type="non-terminal residue" evidence="4">
    <location>
        <position position="1"/>
    </location>
</feature>
<dbReference type="Gene3D" id="3.90.1310.10">
    <property type="entry name" value="Penicillin-binding protein 2a (Domain 2)"/>
    <property type="match status" value="1"/>
</dbReference>
<feature type="non-terminal residue" evidence="4">
    <location>
        <position position="266"/>
    </location>
</feature>
<keyword evidence="2" id="KW-0472">Membrane</keyword>
<evidence type="ECO:0000256" key="2">
    <source>
        <dbReference type="ARBA" id="ARBA00023136"/>
    </source>
</evidence>
<organism evidence="4">
    <name type="scientific">marine sediment metagenome</name>
    <dbReference type="NCBI Taxonomy" id="412755"/>
    <lineage>
        <taxon>unclassified sequences</taxon>
        <taxon>metagenomes</taxon>
        <taxon>ecological metagenomes</taxon>
    </lineage>
</organism>
<reference evidence="4" key="1">
    <citation type="journal article" date="2014" name="Front. Microbiol.">
        <title>High frequency of phylogenetically diverse reductive dehalogenase-homologous genes in deep subseafloor sedimentary metagenomes.</title>
        <authorList>
            <person name="Kawai M."/>
            <person name="Futagami T."/>
            <person name="Toyoda A."/>
            <person name="Takaki Y."/>
            <person name="Nishi S."/>
            <person name="Hori S."/>
            <person name="Arai W."/>
            <person name="Tsubouchi T."/>
            <person name="Morono Y."/>
            <person name="Uchiyama I."/>
            <person name="Ito T."/>
            <person name="Fujiyama A."/>
            <person name="Inagaki F."/>
            <person name="Takami H."/>
        </authorList>
    </citation>
    <scope>NUCLEOTIDE SEQUENCE</scope>
    <source>
        <strain evidence="4">Expedition CK06-06</strain>
    </source>
</reference>
<dbReference type="Gene3D" id="3.30.450.330">
    <property type="match status" value="1"/>
</dbReference>
<dbReference type="GO" id="GO:0008658">
    <property type="term" value="F:penicillin binding"/>
    <property type="evidence" value="ECO:0007669"/>
    <property type="project" value="InterPro"/>
</dbReference>
<accession>X0VKB0</accession>
<dbReference type="InterPro" id="IPR001460">
    <property type="entry name" value="PCN-bd_Tpept"/>
</dbReference>
<dbReference type="InterPro" id="IPR050515">
    <property type="entry name" value="Beta-lactam/transpept"/>
</dbReference>
<name>X0VKB0_9ZZZZ</name>
<sequence length="266" mass="29050">LDPETAQSVSSLKLPGVSITQGQTRYYAGENIAKGLLGAVGAEGGGLSGLEFLYDSVLEAHTRKRDVIRDGNGRIIGRPPARDIRKRLLFSDFAPDIYLTLDRSIQFFSQQAIRRAVEKTGADLGIIIVEDPKSGELLAVASYPQNNQKTPPFQHVFEPGSTFKLVTFSAALETNAVKIDEEFDCENGSWAFEPRITIRDHEPEGVLSVPEILARSSNIGSAKIALKTGLENFYFGVRAFGFGTKTGIGFPGESNGILRPTKYWKP</sequence>
<evidence type="ECO:0000313" key="4">
    <source>
        <dbReference type="EMBL" id="GAG11647.1"/>
    </source>
</evidence>
<dbReference type="EMBL" id="BARS01026090">
    <property type="protein sequence ID" value="GAG11647.1"/>
    <property type="molecule type" value="Genomic_DNA"/>
</dbReference>
<dbReference type="Pfam" id="PF00905">
    <property type="entry name" value="Transpeptidase"/>
    <property type="match status" value="1"/>
</dbReference>
<dbReference type="PANTHER" id="PTHR30627">
    <property type="entry name" value="PEPTIDOGLYCAN D,D-TRANSPEPTIDASE"/>
    <property type="match status" value="1"/>
</dbReference>
<evidence type="ECO:0000256" key="1">
    <source>
        <dbReference type="ARBA" id="ARBA00004370"/>
    </source>
</evidence>
<dbReference type="InterPro" id="IPR012338">
    <property type="entry name" value="Beta-lactam/transpept-like"/>
</dbReference>
<dbReference type="Gene3D" id="3.40.710.10">
    <property type="entry name" value="DD-peptidase/beta-lactamase superfamily"/>
    <property type="match status" value="1"/>
</dbReference>
<proteinExistence type="predicted"/>
<dbReference type="AlphaFoldDB" id="X0VKB0"/>